<dbReference type="PROSITE" id="PS51194">
    <property type="entry name" value="HELICASE_CTER"/>
    <property type="match status" value="1"/>
</dbReference>
<dbReference type="GO" id="GO:0016787">
    <property type="term" value="F:hydrolase activity"/>
    <property type="evidence" value="ECO:0007669"/>
    <property type="project" value="UniProtKB-KW"/>
</dbReference>
<dbReference type="InParanoid" id="A0A1J7JNS1"/>
<dbReference type="CDD" id="cd18793">
    <property type="entry name" value="SF2_C_SNF"/>
    <property type="match status" value="1"/>
</dbReference>
<evidence type="ECO:0000256" key="2">
    <source>
        <dbReference type="ARBA" id="ARBA00022801"/>
    </source>
</evidence>
<evidence type="ECO:0000256" key="3">
    <source>
        <dbReference type="ARBA" id="ARBA00022840"/>
    </source>
</evidence>
<organism evidence="5 6">
    <name type="scientific">Coniochaeta ligniaria NRRL 30616</name>
    <dbReference type="NCBI Taxonomy" id="1408157"/>
    <lineage>
        <taxon>Eukaryota</taxon>
        <taxon>Fungi</taxon>
        <taxon>Dikarya</taxon>
        <taxon>Ascomycota</taxon>
        <taxon>Pezizomycotina</taxon>
        <taxon>Sordariomycetes</taxon>
        <taxon>Sordariomycetidae</taxon>
        <taxon>Coniochaetales</taxon>
        <taxon>Coniochaetaceae</taxon>
        <taxon>Coniochaeta</taxon>
    </lineage>
</organism>
<dbReference type="PANTHER" id="PTHR45626">
    <property type="entry name" value="TRANSCRIPTION TERMINATION FACTOR 2-RELATED"/>
    <property type="match status" value="1"/>
</dbReference>
<proteinExistence type="predicted"/>
<dbReference type="AlphaFoldDB" id="A0A1J7JNS1"/>
<dbReference type="InterPro" id="IPR027417">
    <property type="entry name" value="P-loop_NTPase"/>
</dbReference>
<dbReference type="GO" id="GO:0005634">
    <property type="term" value="C:nucleus"/>
    <property type="evidence" value="ECO:0007669"/>
    <property type="project" value="TreeGrafter"/>
</dbReference>
<dbReference type="InterPro" id="IPR001650">
    <property type="entry name" value="Helicase_C-like"/>
</dbReference>
<gene>
    <name evidence="5" type="ORF">CONLIGDRAFT_679729</name>
</gene>
<name>A0A1J7JNS1_9PEZI</name>
<dbReference type="SMART" id="SM00490">
    <property type="entry name" value="HELICc"/>
    <property type="match status" value="1"/>
</dbReference>
<dbReference type="InterPro" id="IPR049730">
    <property type="entry name" value="SNF2/RAD54-like_C"/>
</dbReference>
<evidence type="ECO:0000313" key="5">
    <source>
        <dbReference type="EMBL" id="OIW30980.1"/>
    </source>
</evidence>
<sequence>MAPRVKAALTKLRAIRHLYPDEKVIVASTFLMWLDVLREAIRREEGFSFGVAGYNGTITSSTQREKILGSFNARGTGPTVLLLTAAAGGTGLNVAGASHLIICEPLWSAGKDEQLIGRISPRRPFSSRDRQSQNFNEHRSILMNKINGCPSYEE</sequence>
<keyword evidence="6" id="KW-1185">Reference proteome</keyword>
<evidence type="ECO:0000256" key="1">
    <source>
        <dbReference type="ARBA" id="ARBA00022741"/>
    </source>
</evidence>
<dbReference type="GO" id="GO:0005524">
    <property type="term" value="F:ATP binding"/>
    <property type="evidence" value="ECO:0007669"/>
    <property type="project" value="UniProtKB-KW"/>
</dbReference>
<dbReference type="OrthoDB" id="5105430at2759"/>
<dbReference type="GO" id="GO:0006281">
    <property type="term" value="P:DNA repair"/>
    <property type="evidence" value="ECO:0007669"/>
    <property type="project" value="TreeGrafter"/>
</dbReference>
<feature type="domain" description="Helicase C-terminal" evidence="4">
    <location>
        <begin position="4"/>
        <end position="154"/>
    </location>
</feature>
<evidence type="ECO:0000313" key="6">
    <source>
        <dbReference type="Proteomes" id="UP000182658"/>
    </source>
</evidence>
<dbReference type="InterPro" id="IPR050628">
    <property type="entry name" value="SNF2_RAD54_helicase_TF"/>
</dbReference>
<dbReference type="STRING" id="1408157.A0A1J7JNS1"/>
<dbReference type="Pfam" id="PF00271">
    <property type="entry name" value="Helicase_C"/>
    <property type="match status" value="1"/>
</dbReference>
<accession>A0A1J7JNS1</accession>
<dbReference type="Proteomes" id="UP000182658">
    <property type="component" value="Unassembled WGS sequence"/>
</dbReference>
<dbReference type="Gene3D" id="3.40.50.300">
    <property type="entry name" value="P-loop containing nucleotide triphosphate hydrolases"/>
    <property type="match status" value="1"/>
</dbReference>
<keyword evidence="1" id="KW-0547">Nucleotide-binding</keyword>
<reference evidence="5 6" key="1">
    <citation type="submission" date="2016-10" db="EMBL/GenBank/DDBJ databases">
        <title>Draft genome sequence of Coniochaeta ligniaria NRRL30616, a lignocellulolytic fungus for bioabatement of inhibitors in plant biomass hydrolysates.</title>
        <authorList>
            <consortium name="DOE Joint Genome Institute"/>
            <person name="Jimenez D.J."/>
            <person name="Hector R.E."/>
            <person name="Riley R."/>
            <person name="Sun H."/>
            <person name="Grigoriev I.V."/>
            <person name="Van Elsas J.D."/>
            <person name="Nichols N.N."/>
        </authorList>
    </citation>
    <scope>NUCLEOTIDE SEQUENCE [LARGE SCALE GENOMIC DNA]</scope>
    <source>
        <strain evidence="5 6">NRRL 30616</strain>
    </source>
</reference>
<evidence type="ECO:0000259" key="4">
    <source>
        <dbReference type="PROSITE" id="PS51194"/>
    </source>
</evidence>
<protein>
    <recommendedName>
        <fullName evidence="4">Helicase C-terminal domain-containing protein</fullName>
    </recommendedName>
</protein>
<keyword evidence="2" id="KW-0378">Hydrolase</keyword>
<keyword evidence="3" id="KW-0067">ATP-binding</keyword>
<dbReference type="GO" id="GO:0008094">
    <property type="term" value="F:ATP-dependent activity, acting on DNA"/>
    <property type="evidence" value="ECO:0007669"/>
    <property type="project" value="TreeGrafter"/>
</dbReference>
<dbReference type="EMBL" id="KV875096">
    <property type="protein sequence ID" value="OIW30980.1"/>
    <property type="molecule type" value="Genomic_DNA"/>
</dbReference>
<dbReference type="SUPFAM" id="SSF52540">
    <property type="entry name" value="P-loop containing nucleoside triphosphate hydrolases"/>
    <property type="match status" value="1"/>
</dbReference>